<accession>A0AAV4XN06</accession>
<reference evidence="2 3" key="1">
    <citation type="submission" date="2021-06" db="EMBL/GenBank/DDBJ databases">
        <title>Caerostris extrusa draft genome.</title>
        <authorList>
            <person name="Kono N."/>
            <person name="Arakawa K."/>
        </authorList>
    </citation>
    <scope>NUCLEOTIDE SEQUENCE [LARGE SCALE GENOMIC DNA]</scope>
</reference>
<feature type="region of interest" description="Disordered" evidence="1">
    <location>
        <begin position="88"/>
        <end position="114"/>
    </location>
</feature>
<dbReference type="AlphaFoldDB" id="A0AAV4XN06"/>
<proteinExistence type="predicted"/>
<evidence type="ECO:0000313" key="2">
    <source>
        <dbReference type="EMBL" id="GIY96356.1"/>
    </source>
</evidence>
<keyword evidence="3" id="KW-1185">Reference proteome</keyword>
<dbReference type="EMBL" id="BPLR01000647">
    <property type="protein sequence ID" value="GIY96356.1"/>
    <property type="molecule type" value="Genomic_DNA"/>
</dbReference>
<protein>
    <submittedName>
        <fullName evidence="2">Uncharacterized protein</fullName>
    </submittedName>
</protein>
<organism evidence="2 3">
    <name type="scientific">Caerostris extrusa</name>
    <name type="common">Bark spider</name>
    <name type="synonym">Caerostris bankana</name>
    <dbReference type="NCBI Taxonomy" id="172846"/>
    <lineage>
        <taxon>Eukaryota</taxon>
        <taxon>Metazoa</taxon>
        <taxon>Ecdysozoa</taxon>
        <taxon>Arthropoda</taxon>
        <taxon>Chelicerata</taxon>
        <taxon>Arachnida</taxon>
        <taxon>Araneae</taxon>
        <taxon>Araneomorphae</taxon>
        <taxon>Entelegynae</taxon>
        <taxon>Araneoidea</taxon>
        <taxon>Araneidae</taxon>
        <taxon>Caerostris</taxon>
    </lineage>
</organism>
<dbReference type="Proteomes" id="UP001054945">
    <property type="component" value="Unassembled WGS sequence"/>
</dbReference>
<sequence>MWLHQQSIRLLMEVKLGLDCQPKPNTKPDRTFRSNAYNPAKERNRNSRKINKTETYAIVLRRHFLGESPFLVSFLGVIHYAEAASGRHQNSPLLASDERERRQNKGGGGAPSFIGVTRGTVDFPKCPMSQAEEGRCGAHSMLGRENKEQPFSGWVLFGKHNAFT</sequence>
<comment type="caution">
    <text evidence="2">The sequence shown here is derived from an EMBL/GenBank/DDBJ whole genome shotgun (WGS) entry which is preliminary data.</text>
</comment>
<evidence type="ECO:0000313" key="3">
    <source>
        <dbReference type="Proteomes" id="UP001054945"/>
    </source>
</evidence>
<evidence type="ECO:0000256" key="1">
    <source>
        <dbReference type="SAM" id="MobiDB-lite"/>
    </source>
</evidence>
<name>A0AAV4XN06_CAEEX</name>
<gene>
    <name evidence="2" type="ORF">CEXT_430491</name>
</gene>